<accession>A0ABX7S9P3</accession>
<dbReference type="Gene3D" id="3.30.428.10">
    <property type="entry name" value="HIT-like"/>
    <property type="match status" value="2"/>
</dbReference>
<dbReference type="GO" id="GO:0016779">
    <property type="term" value="F:nucleotidyltransferase activity"/>
    <property type="evidence" value="ECO:0007669"/>
    <property type="project" value="UniProtKB-KW"/>
</dbReference>
<gene>
    <name evidence="17" type="primary">galT</name>
    <name evidence="17" type="ORF">JYK00_00715</name>
</gene>
<dbReference type="Proteomes" id="UP000671862">
    <property type="component" value="Chromosome"/>
</dbReference>
<evidence type="ECO:0000256" key="4">
    <source>
        <dbReference type="ARBA" id="ARBA00010951"/>
    </source>
</evidence>
<dbReference type="PANTHER" id="PTHR11943:SF1">
    <property type="entry name" value="GALACTOSE-1-PHOSPHATE URIDYLYLTRANSFERASE"/>
    <property type="match status" value="1"/>
</dbReference>
<keyword evidence="9 14" id="KW-0479">Metal-binding</keyword>
<organism evidence="17 18">
    <name type="scientific">Thermosipho ferrireducens</name>
    <dbReference type="NCBI Taxonomy" id="2571116"/>
    <lineage>
        <taxon>Bacteria</taxon>
        <taxon>Thermotogati</taxon>
        <taxon>Thermotogota</taxon>
        <taxon>Thermotogae</taxon>
        <taxon>Thermotogales</taxon>
        <taxon>Fervidobacteriaceae</taxon>
        <taxon>Thermosipho</taxon>
    </lineage>
</organism>
<dbReference type="InterPro" id="IPR005850">
    <property type="entry name" value="GalP_Utransf_C"/>
</dbReference>
<evidence type="ECO:0000256" key="3">
    <source>
        <dbReference type="ARBA" id="ARBA00004947"/>
    </source>
</evidence>
<keyword evidence="12 14" id="KW-0119">Carbohydrate metabolism</keyword>
<keyword evidence="8 14" id="KW-0548">Nucleotidyltransferase</keyword>
<dbReference type="CDD" id="cd00608">
    <property type="entry name" value="GalT"/>
    <property type="match status" value="1"/>
</dbReference>
<comment type="pathway">
    <text evidence="3 14">Carbohydrate metabolism; galactose metabolism.</text>
</comment>
<evidence type="ECO:0000256" key="12">
    <source>
        <dbReference type="ARBA" id="ARBA00023277"/>
    </source>
</evidence>
<evidence type="ECO:0000256" key="13">
    <source>
        <dbReference type="NCBIfam" id="TIGR00209"/>
    </source>
</evidence>
<dbReference type="Pfam" id="PF01087">
    <property type="entry name" value="GalP_UDP_transf"/>
    <property type="match status" value="1"/>
</dbReference>
<dbReference type="PROSITE" id="PS00117">
    <property type="entry name" value="GAL_P_UDP_TRANSF_I"/>
    <property type="match status" value="1"/>
</dbReference>
<evidence type="ECO:0000256" key="11">
    <source>
        <dbReference type="ARBA" id="ARBA00023144"/>
    </source>
</evidence>
<dbReference type="RefSeq" id="WP_207566822.1">
    <property type="nucleotide sequence ID" value="NZ_CP071446.1"/>
</dbReference>
<evidence type="ECO:0000256" key="7">
    <source>
        <dbReference type="ARBA" id="ARBA00022679"/>
    </source>
</evidence>
<evidence type="ECO:0000259" key="16">
    <source>
        <dbReference type="Pfam" id="PF02744"/>
    </source>
</evidence>
<evidence type="ECO:0000256" key="1">
    <source>
        <dbReference type="ARBA" id="ARBA00001107"/>
    </source>
</evidence>
<comment type="catalytic activity">
    <reaction evidence="1 14">
        <text>alpha-D-galactose 1-phosphate + UDP-alpha-D-glucose = alpha-D-glucose 1-phosphate + UDP-alpha-D-galactose</text>
        <dbReference type="Rhea" id="RHEA:13989"/>
        <dbReference type="ChEBI" id="CHEBI:58336"/>
        <dbReference type="ChEBI" id="CHEBI:58601"/>
        <dbReference type="ChEBI" id="CHEBI:58885"/>
        <dbReference type="ChEBI" id="CHEBI:66914"/>
        <dbReference type="EC" id="2.7.7.12"/>
    </reaction>
</comment>
<dbReference type="InterPro" id="IPR005849">
    <property type="entry name" value="GalP_Utransf_N"/>
</dbReference>
<evidence type="ECO:0000256" key="14">
    <source>
        <dbReference type="RuleBase" id="RU000506"/>
    </source>
</evidence>
<comment type="cofactor">
    <cofactor evidence="2">
        <name>Zn(2+)</name>
        <dbReference type="ChEBI" id="CHEBI:29105"/>
    </cofactor>
</comment>
<evidence type="ECO:0000256" key="10">
    <source>
        <dbReference type="ARBA" id="ARBA00022833"/>
    </source>
</evidence>
<evidence type="ECO:0000256" key="9">
    <source>
        <dbReference type="ARBA" id="ARBA00022723"/>
    </source>
</evidence>
<dbReference type="InterPro" id="IPR019779">
    <property type="entry name" value="GalP_UDPtransf1_His-AS"/>
</dbReference>
<reference evidence="17 18" key="1">
    <citation type="submission" date="2021-03" db="EMBL/GenBank/DDBJ databases">
        <title>Thermosipho ferrireducens sp.nov., an anaerobic thermophilic iron-reducing bacterium isolated from a deep-sea hydrothermal sulfide deposits.</title>
        <authorList>
            <person name="Zeng X."/>
            <person name="Chen Y."/>
            <person name="Shao Z."/>
        </authorList>
    </citation>
    <scope>NUCLEOTIDE SEQUENCE [LARGE SCALE GENOMIC DNA]</scope>
    <source>
        <strain evidence="17 18">JL129W03</strain>
    </source>
</reference>
<proteinExistence type="inferred from homology"/>
<evidence type="ECO:0000256" key="6">
    <source>
        <dbReference type="ARBA" id="ARBA00016340"/>
    </source>
</evidence>
<dbReference type="SUPFAM" id="SSF54197">
    <property type="entry name" value="HIT-like"/>
    <property type="match status" value="2"/>
</dbReference>
<evidence type="ECO:0000256" key="8">
    <source>
        <dbReference type="ARBA" id="ARBA00022695"/>
    </source>
</evidence>
<feature type="domain" description="Galactose-1-phosphate uridyl transferase N-terminal" evidence="15">
    <location>
        <begin position="4"/>
        <end position="152"/>
    </location>
</feature>
<sequence>MLELRYNPLTDEWIIVSAFTQKRPTRPKTTECPICPGGVEFPGTYDLVSFDNKYPSLQLNPPNVVSESPILKRKPAKGNCEVIVYTSNHQSSLSEMPLLQIEKLIEMWVDRTRDLMQYNFVKYIFIFENRGQEVGASLEHPHGQLYAFPFIPIRISRKLDAFEKGYEEHKKCVICKILEEELSKKERIVYENETMITIVPFYARFPYEVHIYPKRHVDSFLYLSGQEKKDLAKALKIITMKYDRLFNIPFPYMMMFFQSPVNTKDFSRIFHFHVEFNPPKRDKNKIKWMASVETGTWTFINPKIPEEAAQELRNIKVEVK</sequence>
<dbReference type="InterPro" id="IPR001937">
    <property type="entry name" value="GalP_UDPtransf1"/>
</dbReference>
<dbReference type="EMBL" id="CP071446">
    <property type="protein sequence ID" value="QTA38101.1"/>
    <property type="molecule type" value="Genomic_DNA"/>
</dbReference>
<comment type="similarity">
    <text evidence="4 14">Belongs to the galactose-1-phosphate uridylyltransferase type 1 family.</text>
</comment>
<keyword evidence="10" id="KW-0862">Zinc</keyword>
<keyword evidence="11 14" id="KW-0299">Galactose metabolism</keyword>
<evidence type="ECO:0000256" key="5">
    <source>
        <dbReference type="ARBA" id="ARBA00012384"/>
    </source>
</evidence>
<protein>
    <recommendedName>
        <fullName evidence="6 13">Galactose-1-phosphate uridylyltransferase</fullName>
        <ecNumber evidence="5 13">2.7.7.12</ecNumber>
    </recommendedName>
</protein>
<evidence type="ECO:0000259" key="15">
    <source>
        <dbReference type="Pfam" id="PF01087"/>
    </source>
</evidence>
<name>A0ABX7S9P3_9BACT</name>
<evidence type="ECO:0000313" key="18">
    <source>
        <dbReference type="Proteomes" id="UP000671862"/>
    </source>
</evidence>
<dbReference type="PANTHER" id="PTHR11943">
    <property type="entry name" value="GALACTOSE-1-PHOSPHATE URIDYLYLTRANSFERASE"/>
    <property type="match status" value="1"/>
</dbReference>
<dbReference type="InterPro" id="IPR036265">
    <property type="entry name" value="HIT-like_sf"/>
</dbReference>
<dbReference type="Pfam" id="PF02744">
    <property type="entry name" value="GalP_UDP_tr_C"/>
    <property type="match status" value="1"/>
</dbReference>
<keyword evidence="7 14" id="KW-0808">Transferase</keyword>
<dbReference type="EC" id="2.7.7.12" evidence="5 13"/>
<keyword evidence="18" id="KW-1185">Reference proteome</keyword>
<feature type="domain" description="Galactose-1-phosphate uridyl transferase C-terminal" evidence="16">
    <location>
        <begin position="160"/>
        <end position="280"/>
    </location>
</feature>
<dbReference type="PIRSF" id="PIRSF000808">
    <property type="entry name" value="GalT"/>
    <property type="match status" value="1"/>
</dbReference>
<dbReference type="NCBIfam" id="TIGR00209">
    <property type="entry name" value="galT_1"/>
    <property type="match status" value="1"/>
</dbReference>
<evidence type="ECO:0000313" key="17">
    <source>
        <dbReference type="EMBL" id="QTA38101.1"/>
    </source>
</evidence>
<evidence type="ECO:0000256" key="2">
    <source>
        <dbReference type="ARBA" id="ARBA00001947"/>
    </source>
</evidence>